<keyword evidence="2" id="KW-0614">Plasmid</keyword>
<evidence type="ECO:0000256" key="1">
    <source>
        <dbReference type="SAM" id="Phobius"/>
    </source>
</evidence>
<dbReference type="EMBL" id="JQ655731">
    <property type="protein sequence ID" value="AFV15045.1"/>
    <property type="molecule type" value="Genomic_DNA"/>
</dbReference>
<organism evidence="2">
    <name type="scientific">Clostridium perfringens</name>
    <dbReference type="NCBI Taxonomy" id="1502"/>
    <lineage>
        <taxon>Bacteria</taxon>
        <taxon>Bacillati</taxon>
        <taxon>Bacillota</taxon>
        <taxon>Clostridia</taxon>
        <taxon>Eubacteriales</taxon>
        <taxon>Clostridiaceae</taxon>
        <taxon>Clostridium</taxon>
    </lineage>
</organism>
<keyword evidence="1" id="KW-0812">Transmembrane</keyword>
<proteinExistence type="predicted"/>
<dbReference type="AlphaFoldDB" id="K9ME98"/>
<accession>K9ME98</accession>
<keyword evidence="1" id="KW-1133">Transmembrane helix</keyword>
<geneLocation type="plasmid" evidence="2">
    <name>pNetB-NE10</name>
</geneLocation>
<feature type="transmembrane region" description="Helical" evidence="1">
    <location>
        <begin position="20"/>
        <end position="41"/>
    </location>
</feature>
<name>K9ME98_CLOPF</name>
<gene>
    <name evidence="2" type="ORF">pNetB-NE10_39</name>
</gene>
<reference evidence="2" key="1">
    <citation type="journal article" date="2012" name="PLoS ONE">
        <title>Sequence of Two Plasmids from Clostridium perfringens Chicken Necrotic Enteritis Isolates and Comparison with C. perfringens Conjugative Plasmids.</title>
        <authorList>
            <person name="Parreira V.R."/>
            <person name="Costa M."/>
            <person name="Eikmeyer F."/>
            <person name="Blom J."/>
            <person name="Prescott J.F."/>
        </authorList>
    </citation>
    <scope>NUCLEOTIDE SEQUENCE</scope>
    <source>
        <strain evidence="2">NE_10</strain>
        <plasmid evidence="2">pNetB-NE10</plasmid>
    </source>
</reference>
<keyword evidence="1" id="KW-0472">Membrane</keyword>
<sequence length="51" mass="6249">MLVYYFYATNNYYIVGNYSGIAYLTGMLMLLFLPKILRFIFILKTNRRYYQ</sequence>
<evidence type="ECO:0000313" key="2">
    <source>
        <dbReference type="EMBL" id="AFV15045.1"/>
    </source>
</evidence>
<protein>
    <submittedName>
        <fullName evidence="2">Uncharacterized protein</fullName>
    </submittedName>
</protein>